<dbReference type="RefSeq" id="WP_061459160.1">
    <property type="nucleotide sequence ID" value="NZ_JAMDHZ010000003.1"/>
</dbReference>
<reference evidence="4" key="2">
    <citation type="submission" date="2019-04" db="EMBL/GenBank/DDBJ databases">
        <title>Evolution of Biomass-Degrading Anaerobic Consortia Revealed by Metagenomics.</title>
        <authorList>
            <person name="Peng X."/>
        </authorList>
    </citation>
    <scope>NUCLEOTIDE SEQUENCE</scope>
    <source>
        <strain evidence="4">SIG195</strain>
    </source>
</reference>
<name>A0A139R393_9STRE</name>
<dbReference type="InterPro" id="IPR010724">
    <property type="entry name" value="RepA_N"/>
</dbReference>
<accession>A0A139R393</accession>
<reference evidence="5 6" key="1">
    <citation type="submission" date="2016-01" db="EMBL/GenBank/DDBJ databases">
        <title>Highly variable Streptococcus oralis are common among viridans streptococci isolated from primates.</title>
        <authorList>
            <person name="Denapaite D."/>
            <person name="Rieger M."/>
            <person name="Koendgen S."/>
            <person name="Brueckner R."/>
            <person name="Ochigava I."/>
            <person name="Kappeler P."/>
            <person name="Maetz-Rensing K."/>
            <person name="Leendertz F."/>
            <person name="Hakenbeck R."/>
        </authorList>
    </citation>
    <scope>NUCLEOTIDE SEQUENCE [LARGE SCALE GENOMIC DNA]</scope>
    <source>
        <strain evidence="2 5">DD02</strain>
        <strain evidence="3 6">DD03</strain>
    </source>
</reference>
<gene>
    <name evidence="4" type="ORF">E7156_06515</name>
    <name evidence="2" type="ORF">SGADD02_02029</name>
    <name evidence="3" type="ORF">SGADD03_01033</name>
</gene>
<evidence type="ECO:0000313" key="6">
    <source>
        <dbReference type="Proteomes" id="UP000071927"/>
    </source>
</evidence>
<feature type="domain" description="Replication initiator A N-terminal" evidence="1">
    <location>
        <begin position="6"/>
        <end position="75"/>
    </location>
</feature>
<dbReference type="PATRIC" id="fig|315405.11.peg.2361"/>
<evidence type="ECO:0000313" key="5">
    <source>
        <dbReference type="Proteomes" id="UP000070198"/>
    </source>
</evidence>
<evidence type="ECO:0000313" key="4">
    <source>
        <dbReference type="EMBL" id="MBE6164942.1"/>
    </source>
</evidence>
<organism evidence="3 6">
    <name type="scientific">Streptococcus gallolyticus</name>
    <dbReference type="NCBI Taxonomy" id="315405"/>
    <lineage>
        <taxon>Bacteria</taxon>
        <taxon>Bacillati</taxon>
        <taxon>Bacillota</taxon>
        <taxon>Bacilli</taxon>
        <taxon>Lactobacillales</taxon>
        <taxon>Streptococcaceae</taxon>
        <taxon>Streptococcus</taxon>
    </lineage>
</organism>
<protein>
    <submittedName>
        <fullName evidence="4">Replication initiation factor</fullName>
    </submittedName>
</protein>
<comment type="caution">
    <text evidence="3">The sequence shown here is derived from an EMBL/GenBank/DDBJ whole genome shotgun (WGS) entry which is preliminary data.</text>
</comment>
<dbReference type="EMBL" id="LQOF01000408">
    <property type="protein sequence ID" value="KXT64513.1"/>
    <property type="molecule type" value="Genomic_DNA"/>
</dbReference>
<dbReference type="EMBL" id="LQXV01000168">
    <property type="protein sequence ID" value="KXU09134.1"/>
    <property type="molecule type" value="Genomic_DNA"/>
</dbReference>
<dbReference type="AlphaFoldDB" id="A0A139R393"/>
<keyword evidence="4" id="KW-0648">Protein biosynthesis</keyword>
<evidence type="ECO:0000259" key="1">
    <source>
        <dbReference type="Pfam" id="PF06970"/>
    </source>
</evidence>
<evidence type="ECO:0000313" key="3">
    <source>
        <dbReference type="EMBL" id="KXU09134.1"/>
    </source>
</evidence>
<evidence type="ECO:0000313" key="2">
    <source>
        <dbReference type="EMBL" id="KXT64513.1"/>
    </source>
</evidence>
<dbReference type="Pfam" id="PF06970">
    <property type="entry name" value="RepA_N"/>
    <property type="match status" value="1"/>
</dbReference>
<keyword evidence="4" id="KW-0396">Initiation factor</keyword>
<dbReference type="GO" id="GO:0003743">
    <property type="term" value="F:translation initiation factor activity"/>
    <property type="evidence" value="ECO:0007669"/>
    <property type="project" value="UniProtKB-KW"/>
</dbReference>
<proteinExistence type="predicted"/>
<dbReference type="EMBL" id="SVAF01000015">
    <property type="protein sequence ID" value="MBE6164942.1"/>
    <property type="molecule type" value="Genomic_DNA"/>
</dbReference>
<dbReference type="Proteomes" id="UP000071927">
    <property type="component" value="Unassembled WGS sequence"/>
</dbReference>
<dbReference type="Proteomes" id="UP000070198">
    <property type="component" value="Unassembled WGS sequence"/>
</dbReference>
<sequence>MIDYENDYYLIPKALYTDPEYAFLSDRARLTYAILCDEQRKAAERGQFDENGDVYIDFSNKAFLKLLGCSKNTFLYYRDSLELCGLIECEQRVSKTRGSLPTRIYVKEI</sequence>
<dbReference type="Proteomes" id="UP000700800">
    <property type="component" value="Unassembled WGS sequence"/>
</dbReference>